<keyword evidence="2" id="KW-1185">Reference proteome</keyword>
<organism evidence="1 2">
    <name type="scientific">Spirosoma endbachense</name>
    <dbReference type="NCBI Taxonomy" id="2666025"/>
    <lineage>
        <taxon>Bacteria</taxon>
        <taxon>Pseudomonadati</taxon>
        <taxon>Bacteroidota</taxon>
        <taxon>Cytophagia</taxon>
        <taxon>Cytophagales</taxon>
        <taxon>Cytophagaceae</taxon>
        <taxon>Spirosoma</taxon>
    </lineage>
</organism>
<protein>
    <submittedName>
        <fullName evidence="1">Uncharacterized protein</fullName>
    </submittedName>
</protein>
<dbReference type="Proteomes" id="UP000464577">
    <property type="component" value="Chromosome"/>
</dbReference>
<dbReference type="KEGG" id="senf:GJR95_30165"/>
<dbReference type="AlphaFoldDB" id="A0A6P1W0Q6"/>
<accession>A0A6P1W0Q6</accession>
<evidence type="ECO:0000313" key="1">
    <source>
        <dbReference type="EMBL" id="QHV99011.1"/>
    </source>
</evidence>
<reference evidence="1 2" key="1">
    <citation type="submission" date="2019-11" db="EMBL/GenBank/DDBJ databases">
        <title>Spirosoma endbachense sp. nov., isolated from a natural salt meadow.</title>
        <authorList>
            <person name="Rojas J."/>
            <person name="Ambika Manirajan B."/>
            <person name="Ratering S."/>
            <person name="Suarez C."/>
            <person name="Geissler-Plaum R."/>
            <person name="Schnell S."/>
        </authorList>
    </citation>
    <scope>NUCLEOTIDE SEQUENCE [LARGE SCALE GENOMIC DNA]</scope>
    <source>
        <strain evidence="1 2">I-24</strain>
    </source>
</reference>
<dbReference type="RefSeq" id="WP_162389416.1">
    <property type="nucleotide sequence ID" value="NZ_CP045997.1"/>
</dbReference>
<proteinExistence type="predicted"/>
<name>A0A6P1W0Q6_9BACT</name>
<evidence type="ECO:0000313" key="2">
    <source>
        <dbReference type="Proteomes" id="UP000464577"/>
    </source>
</evidence>
<dbReference type="EMBL" id="CP045997">
    <property type="protein sequence ID" value="QHV99011.1"/>
    <property type="molecule type" value="Genomic_DNA"/>
</dbReference>
<gene>
    <name evidence="1" type="ORF">GJR95_30165</name>
</gene>
<sequence>MMNVSDYVTYPFLNYLDPKLIDLSADFFQYKQIGLDERSTFVHITIECSPEGWQWYQQVTKEYNRV</sequence>